<name>A0A391NKR0_9EUKA</name>
<organism evidence="1 2">
    <name type="scientific">Kipferlia bialata</name>
    <dbReference type="NCBI Taxonomy" id="797122"/>
    <lineage>
        <taxon>Eukaryota</taxon>
        <taxon>Metamonada</taxon>
        <taxon>Carpediemonas-like organisms</taxon>
        <taxon>Kipferlia</taxon>
    </lineage>
</organism>
<protein>
    <submittedName>
        <fullName evidence="1">Uncharacterized protein</fullName>
    </submittedName>
</protein>
<evidence type="ECO:0000313" key="2">
    <source>
        <dbReference type="Proteomes" id="UP000265618"/>
    </source>
</evidence>
<dbReference type="AlphaFoldDB" id="A0A391NKR0"/>
<dbReference type="Proteomes" id="UP000265618">
    <property type="component" value="Unassembled WGS sequence"/>
</dbReference>
<gene>
    <name evidence="1" type="ORF">KIPB_004420</name>
</gene>
<reference evidence="1 2" key="1">
    <citation type="journal article" date="2018" name="PLoS ONE">
        <title>The draft genome of Kipferlia bialata reveals reductive genome evolution in fornicate parasites.</title>
        <authorList>
            <person name="Tanifuji G."/>
            <person name="Takabayashi S."/>
            <person name="Kume K."/>
            <person name="Takagi M."/>
            <person name="Nakayama T."/>
            <person name="Kamikawa R."/>
            <person name="Inagaki Y."/>
            <person name="Hashimoto T."/>
        </authorList>
    </citation>
    <scope>NUCLEOTIDE SEQUENCE [LARGE SCALE GENOMIC DNA]</scope>
    <source>
        <strain evidence="1">NY0173</strain>
    </source>
</reference>
<proteinExistence type="predicted"/>
<accession>A0A391NKR0</accession>
<sequence>MVVNIDTRTPDPTAVAKADIDMSEPSEIPERFTFQTKYQFVEEDDEDEAFNVITQAELQNTIESCIAPVFKIQLTRRKDLIKTDAIKSLISHEASIKIAHYNAKQMVLAAMADFDDQMDSLNKTLQIFSYVLEYMSIAEQYKHYFKGTTRRDLILSHMFNTKKVYYEGQGSTDSLFNIVIDIIEGVIAINRKSFKVNFNTQTSCFFRTPDQKKKLALDKQRDRERKAHNKRIAKLQFKLETDVIDFH</sequence>
<keyword evidence="2" id="KW-1185">Reference proteome</keyword>
<evidence type="ECO:0000313" key="1">
    <source>
        <dbReference type="EMBL" id="GCA62581.1"/>
    </source>
</evidence>
<comment type="caution">
    <text evidence="1">The sequence shown here is derived from an EMBL/GenBank/DDBJ whole genome shotgun (WGS) entry which is preliminary data.</text>
</comment>
<dbReference type="EMBL" id="BDIP01000943">
    <property type="protein sequence ID" value="GCA62581.1"/>
    <property type="molecule type" value="Genomic_DNA"/>
</dbReference>